<dbReference type="InterPro" id="IPR033344">
    <property type="entry name" value="CURT1"/>
</dbReference>
<comment type="caution">
    <text evidence="4">The sequence shown here is derived from an EMBL/GenBank/DDBJ whole genome shotgun (WGS) entry which is preliminary data.</text>
</comment>
<dbReference type="PANTHER" id="PTHR33222">
    <property type="match status" value="1"/>
</dbReference>
<keyword evidence="2" id="KW-0812">Transmembrane</keyword>
<name>A0A835QI53_VANPL</name>
<accession>A0A835QI53</accession>
<dbReference type="GO" id="GO:0009535">
    <property type="term" value="C:chloroplast thylakoid membrane"/>
    <property type="evidence" value="ECO:0007669"/>
    <property type="project" value="TreeGrafter"/>
</dbReference>
<gene>
    <name evidence="4" type="ORF">HPP92_016754</name>
</gene>
<organism evidence="4 5">
    <name type="scientific">Vanilla planifolia</name>
    <name type="common">Vanilla</name>
    <dbReference type="NCBI Taxonomy" id="51239"/>
    <lineage>
        <taxon>Eukaryota</taxon>
        <taxon>Viridiplantae</taxon>
        <taxon>Streptophyta</taxon>
        <taxon>Embryophyta</taxon>
        <taxon>Tracheophyta</taxon>
        <taxon>Spermatophyta</taxon>
        <taxon>Magnoliopsida</taxon>
        <taxon>Liliopsida</taxon>
        <taxon>Asparagales</taxon>
        <taxon>Orchidaceae</taxon>
        <taxon>Vanilloideae</taxon>
        <taxon>Vanilleae</taxon>
        <taxon>Vanilla</taxon>
    </lineage>
</organism>
<evidence type="ECO:0000259" key="3">
    <source>
        <dbReference type="Pfam" id="PF14159"/>
    </source>
</evidence>
<proteinExistence type="predicted"/>
<sequence length="181" mass="20205">MELCCPPRVLLSIPRARPSPLFPSFHSLKVLHSVSKGGLHYRRATSSEETSTTISQKFEEPLLLKNPEESGNEPFSVEASSEVADEREDGDFLSKLNVKLELDDYSIIAYGAGALLALWISSAVVGAIDSLPLIPKVMEVVGFGYSIWFIYRYLIFKENREELFAKIEDIKQQIIGPLDGE</sequence>
<dbReference type="EMBL" id="JADCNL010000008">
    <property type="protein sequence ID" value="KAG0470054.1"/>
    <property type="molecule type" value="Genomic_DNA"/>
</dbReference>
<dbReference type="AlphaFoldDB" id="A0A835QI53"/>
<keyword evidence="5" id="KW-1185">Reference proteome</keyword>
<evidence type="ECO:0000313" key="4">
    <source>
        <dbReference type="EMBL" id="KAG0470054.1"/>
    </source>
</evidence>
<keyword evidence="2" id="KW-0472">Membrane</keyword>
<dbReference type="InterPro" id="IPR025564">
    <property type="entry name" value="CAAD_dom"/>
</dbReference>
<protein>
    <recommendedName>
        <fullName evidence="3">Cyanobacterial aminoacyl-tRNA synthetase CAAD domain-containing protein</fullName>
    </recommendedName>
</protein>
<feature type="transmembrane region" description="Helical" evidence="2">
    <location>
        <begin position="140"/>
        <end position="156"/>
    </location>
</feature>
<evidence type="ECO:0000313" key="5">
    <source>
        <dbReference type="Proteomes" id="UP000636800"/>
    </source>
</evidence>
<evidence type="ECO:0000256" key="1">
    <source>
        <dbReference type="ARBA" id="ARBA00004141"/>
    </source>
</evidence>
<dbReference type="Proteomes" id="UP000636800">
    <property type="component" value="Unassembled WGS sequence"/>
</dbReference>
<dbReference type="OrthoDB" id="26525at2759"/>
<reference evidence="4 5" key="1">
    <citation type="journal article" date="2020" name="Nat. Food">
        <title>A phased Vanilla planifolia genome enables genetic improvement of flavour and production.</title>
        <authorList>
            <person name="Hasing T."/>
            <person name="Tang H."/>
            <person name="Brym M."/>
            <person name="Khazi F."/>
            <person name="Huang T."/>
            <person name="Chambers A.H."/>
        </authorList>
    </citation>
    <scope>NUCLEOTIDE SEQUENCE [LARGE SCALE GENOMIC DNA]</scope>
    <source>
        <tissue evidence="4">Leaf</tissue>
    </source>
</reference>
<keyword evidence="2" id="KW-1133">Transmembrane helix</keyword>
<feature type="domain" description="Cyanobacterial aminoacyl-tRNA synthetase CAAD" evidence="3">
    <location>
        <begin position="104"/>
        <end position="176"/>
    </location>
</feature>
<evidence type="ECO:0000256" key="2">
    <source>
        <dbReference type="SAM" id="Phobius"/>
    </source>
</evidence>
<dbReference type="Pfam" id="PF14159">
    <property type="entry name" value="CAAD"/>
    <property type="match status" value="1"/>
</dbReference>
<feature type="transmembrane region" description="Helical" evidence="2">
    <location>
        <begin position="107"/>
        <end position="128"/>
    </location>
</feature>
<dbReference type="PANTHER" id="PTHR33222:SF2">
    <property type="entry name" value="PROTEIN CURVATURE THYLAKOID 1D, CHLOROPLASTIC"/>
    <property type="match status" value="1"/>
</dbReference>
<comment type="subcellular location">
    <subcellularLocation>
        <location evidence="1">Membrane</location>
        <topology evidence="1">Multi-pass membrane protein</topology>
    </subcellularLocation>
</comment>